<dbReference type="Proteomes" id="UP000007875">
    <property type="component" value="Unassembled WGS sequence"/>
</dbReference>
<dbReference type="HOGENOM" id="CLU_1906019_0_0_1"/>
<reference evidence="1" key="2">
    <citation type="submission" date="2025-08" db="UniProtKB">
        <authorList>
            <consortium name="Ensembl"/>
        </authorList>
    </citation>
    <scope>IDENTIFICATION</scope>
</reference>
<reference evidence="2" key="1">
    <citation type="submission" date="2003-08" db="EMBL/GenBank/DDBJ databases">
        <authorList>
            <person name="Birren B."/>
            <person name="Nusbaum C."/>
            <person name="Abebe A."/>
            <person name="Abouelleil A."/>
            <person name="Adekoya E."/>
            <person name="Ait-zahra M."/>
            <person name="Allen N."/>
            <person name="Allen T."/>
            <person name="An P."/>
            <person name="Anderson M."/>
            <person name="Anderson S."/>
            <person name="Arachchi H."/>
            <person name="Armbruster J."/>
            <person name="Bachantsang P."/>
            <person name="Baldwin J."/>
            <person name="Barry A."/>
            <person name="Bayul T."/>
            <person name="Blitshsteyn B."/>
            <person name="Bloom T."/>
            <person name="Blye J."/>
            <person name="Boguslavskiy L."/>
            <person name="Borowsky M."/>
            <person name="Boukhgalter B."/>
            <person name="Brunache A."/>
            <person name="Butler J."/>
            <person name="Calixte N."/>
            <person name="Calvo S."/>
            <person name="Camarata J."/>
            <person name="Campo K."/>
            <person name="Chang J."/>
            <person name="Cheshatsang Y."/>
            <person name="Citroen M."/>
            <person name="Collymore A."/>
            <person name="Considine T."/>
            <person name="Cook A."/>
            <person name="Cooke P."/>
            <person name="Corum B."/>
            <person name="Cuomo C."/>
            <person name="David R."/>
            <person name="Dawoe T."/>
            <person name="Degray S."/>
            <person name="Dodge S."/>
            <person name="Dooley K."/>
            <person name="Dorje P."/>
            <person name="Dorjee K."/>
            <person name="Dorris L."/>
            <person name="Duffey N."/>
            <person name="Dupes A."/>
            <person name="Elkins T."/>
            <person name="Engels R."/>
            <person name="Erickson J."/>
            <person name="Farina A."/>
            <person name="Faro S."/>
            <person name="Ferreira P."/>
            <person name="Fischer H."/>
            <person name="Fitzgerald M."/>
            <person name="Foley K."/>
            <person name="Gage D."/>
            <person name="Galagan J."/>
            <person name="Gearin G."/>
            <person name="Gnerre S."/>
            <person name="Gnirke A."/>
            <person name="Goyette A."/>
            <person name="Graham J."/>
            <person name="Grandbois E."/>
            <person name="Gyaltsen K."/>
            <person name="Hafez N."/>
            <person name="Hagopian D."/>
            <person name="Hagos B."/>
            <person name="Hall J."/>
            <person name="Hatcher B."/>
            <person name="Heller A."/>
            <person name="Higgins H."/>
            <person name="Honan T."/>
            <person name="Horn A."/>
            <person name="Houde N."/>
            <person name="Hughes L."/>
            <person name="Hulme W."/>
            <person name="Husby E."/>
            <person name="Iliev I."/>
            <person name="Jaffe D."/>
            <person name="Jones C."/>
            <person name="Kamal M."/>
            <person name="Kamat A."/>
            <person name="Kamvysselis M."/>
            <person name="Karlsson E."/>
            <person name="Kells C."/>
            <person name="Kieu A."/>
            <person name="Kisner P."/>
            <person name="Kodira C."/>
            <person name="Kulbokas E."/>
            <person name="Labutti K."/>
            <person name="Lama D."/>
            <person name="Landers T."/>
            <person name="Leger J."/>
            <person name="Levine S."/>
            <person name="Lewis D."/>
            <person name="Lewis T."/>
            <person name="Lindblad-toh K."/>
            <person name="Liu X."/>
            <person name="Lokyitsang T."/>
            <person name="Lokyitsang Y."/>
            <person name="Lucien O."/>
            <person name="Lui A."/>
            <person name="Ma L.J."/>
            <person name="Mabbitt R."/>
            <person name="Macdonald J."/>
            <person name="Maclean C."/>
            <person name="Major J."/>
            <person name="Manning J."/>
            <person name="Marabella R."/>
            <person name="Maru K."/>
            <person name="Matthews C."/>
            <person name="Mauceli E."/>
            <person name="Mccarthy M."/>
            <person name="Mcdonough S."/>
            <person name="Mcghee T."/>
            <person name="Meldrim J."/>
            <person name="Meneus L."/>
            <person name="Mesirov J."/>
            <person name="Mihalev A."/>
            <person name="Mihova T."/>
            <person name="Mikkelsen T."/>
            <person name="Mlenga V."/>
            <person name="Moru K."/>
            <person name="Mozes J."/>
            <person name="Mulrain L."/>
            <person name="Munson G."/>
            <person name="Naylor J."/>
            <person name="Newes C."/>
            <person name="Nguyen C."/>
            <person name="Nguyen N."/>
            <person name="Nguyen T."/>
            <person name="Nicol R."/>
            <person name="Nielsen C."/>
            <person name="Nizzari M."/>
            <person name="Norbu C."/>
            <person name="Norbu N."/>
            <person name="O'donnell P."/>
            <person name="Okoawo O."/>
            <person name="O'leary S."/>
            <person name="Omotosho B."/>
            <person name="O'neill K."/>
            <person name="Osman S."/>
            <person name="Parker S."/>
            <person name="Perrin D."/>
            <person name="Phunkhang P."/>
            <person name="Piqani B."/>
            <person name="Purcell S."/>
            <person name="Rachupka T."/>
            <person name="Ramasamy U."/>
            <person name="Rameau R."/>
            <person name="Ray V."/>
            <person name="Raymond C."/>
            <person name="Retta R."/>
            <person name="Richardson S."/>
            <person name="Rise C."/>
            <person name="Rodriguez J."/>
            <person name="Rogers J."/>
            <person name="Rogov P."/>
            <person name="Rutman M."/>
            <person name="Schupbach R."/>
            <person name="Seaman C."/>
            <person name="Settipalli S."/>
            <person name="Sharpe T."/>
            <person name="Sheridan J."/>
            <person name="Sherpa N."/>
            <person name="Shi J."/>
            <person name="Smirnov S."/>
            <person name="Smith C."/>
            <person name="Sougnez C."/>
            <person name="Spencer B."/>
            <person name="Stalker J."/>
            <person name="Stange-thomann N."/>
            <person name="Stavropoulos S."/>
            <person name="Stetson K."/>
            <person name="Stone C."/>
            <person name="Stone S."/>
            <person name="Stubbs M."/>
            <person name="Talamas J."/>
            <person name="Tchuinga P."/>
            <person name="Tenzing P."/>
            <person name="Tesfaye S."/>
            <person name="Theodore J."/>
            <person name="Thoulutsang Y."/>
            <person name="Topham K."/>
            <person name="Towey S."/>
            <person name="Tsamla T."/>
            <person name="Tsomo N."/>
            <person name="Vallee D."/>
            <person name="Vassiliev H."/>
            <person name="Venkataraman V."/>
            <person name="Vinson J."/>
            <person name="Vo A."/>
            <person name="Wade C."/>
            <person name="Wang S."/>
            <person name="Wangchuk T."/>
            <person name="Wangdi T."/>
            <person name="Whittaker C."/>
            <person name="Wilkinson J."/>
            <person name="Wu Y."/>
            <person name="Wyman D."/>
            <person name="Yadav S."/>
            <person name="Yang S."/>
            <person name="Yang X."/>
            <person name="Yeager S."/>
            <person name="Yee E."/>
            <person name="Young G."/>
            <person name="Zainoun J."/>
            <person name="Zembeck L."/>
            <person name="Zimmer A."/>
            <person name="Zody M."/>
            <person name="Lander E."/>
        </authorList>
    </citation>
    <scope>NUCLEOTIDE SEQUENCE [LARGE SCALE GENOMIC DNA]</scope>
</reference>
<evidence type="ECO:0000313" key="1">
    <source>
        <dbReference type="Ensembl" id="ENSCSAVP00000012352.1"/>
    </source>
</evidence>
<organism evidence="1 2">
    <name type="scientific">Ciona savignyi</name>
    <name type="common">Pacific transparent sea squirt</name>
    <dbReference type="NCBI Taxonomy" id="51511"/>
    <lineage>
        <taxon>Eukaryota</taxon>
        <taxon>Metazoa</taxon>
        <taxon>Chordata</taxon>
        <taxon>Tunicata</taxon>
        <taxon>Ascidiacea</taxon>
        <taxon>Phlebobranchia</taxon>
        <taxon>Cionidae</taxon>
        <taxon>Ciona</taxon>
    </lineage>
</organism>
<dbReference type="AlphaFoldDB" id="H2Z440"/>
<sequence length="133" mass="14901">MEIIGEIPQIARTPTWDYSSSREALTGRATIEDTATSIAWDTRRTMGLINNQYPLLTLPTPLSRRMECSTTECNDEDRLDKTEEAEVTHLAGPTYEAPQLPTIGPAHLSRTPNHLAEPISYGTILHVYSFRSK</sequence>
<keyword evidence="2" id="KW-1185">Reference proteome</keyword>
<dbReference type="Ensembl" id="ENSCSAVT00000012495.1">
    <property type="protein sequence ID" value="ENSCSAVP00000012352.1"/>
    <property type="gene ID" value="ENSCSAVG00000007263.1"/>
</dbReference>
<name>H2Z440_CIOSA</name>
<protein>
    <submittedName>
        <fullName evidence="1">Uncharacterized protein</fullName>
    </submittedName>
</protein>
<reference evidence="1" key="3">
    <citation type="submission" date="2025-09" db="UniProtKB">
        <authorList>
            <consortium name="Ensembl"/>
        </authorList>
    </citation>
    <scope>IDENTIFICATION</scope>
</reference>
<proteinExistence type="predicted"/>
<evidence type="ECO:0000313" key="2">
    <source>
        <dbReference type="Proteomes" id="UP000007875"/>
    </source>
</evidence>
<dbReference type="InParanoid" id="H2Z440"/>
<accession>H2Z440</accession>